<dbReference type="AlphaFoldDB" id="K1LWE6"/>
<dbReference type="Pfam" id="PF19630">
    <property type="entry name" value="DUF6134"/>
    <property type="match status" value="1"/>
</dbReference>
<organism evidence="1 2">
    <name type="scientific">Cecembia lonarensis (strain CCUG 58316 / KCTC 22772 / LW9)</name>
    <dbReference type="NCBI Taxonomy" id="1225176"/>
    <lineage>
        <taxon>Bacteria</taxon>
        <taxon>Pseudomonadati</taxon>
        <taxon>Bacteroidota</taxon>
        <taxon>Cytophagia</taxon>
        <taxon>Cytophagales</taxon>
        <taxon>Cyclobacteriaceae</taxon>
        <taxon>Cecembia</taxon>
    </lineage>
</organism>
<name>K1LWE6_CECL9</name>
<dbReference type="EMBL" id="AMGM01000051">
    <property type="protein sequence ID" value="EKB48489.1"/>
    <property type="molecule type" value="Genomic_DNA"/>
</dbReference>
<evidence type="ECO:0000313" key="1">
    <source>
        <dbReference type="EMBL" id="EKB48489.1"/>
    </source>
</evidence>
<dbReference type="OrthoDB" id="949196at2"/>
<comment type="caution">
    <text evidence="1">The sequence shown here is derived from an EMBL/GenBank/DDBJ whole genome shotgun (WGS) entry which is preliminary data.</text>
</comment>
<dbReference type="InterPro" id="IPR045767">
    <property type="entry name" value="DUF6134"/>
</dbReference>
<dbReference type="Proteomes" id="UP000004478">
    <property type="component" value="Unassembled WGS sequence"/>
</dbReference>
<keyword evidence="2" id="KW-1185">Reference proteome</keyword>
<accession>K1LWE6</accession>
<sequence length="200" mass="23280">MFSMYKNLGILTLVFFLIMSNVGAQDVIKYDVSIAGISIGEMVAKKERNGSQTQYELKSQVSFWFFGKINLDYLTHAVYQGRQLINAKMTSKTNRGDFESNIRWTGDQYKIQSSNYKHELDTAIQRPFYYSAAVFYFEEPSQAQEFMAEAYGLPSPIKKVKDYYEVNVNGNKNRFYYVNGELDKAVMEFPIKNYVIKRKQ</sequence>
<protein>
    <recommendedName>
        <fullName evidence="3">DUF3108 domain-containing protein</fullName>
    </recommendedName>
</protein>
<proteinExistence type="predicted"/>
<gene>
    <name evidence="1" type="ORF">B879_02890</name>
</gene>
<reference evidence="1 2" key="1">
    <citation type="journal article" date="2012" name="J. Bacteriol.">
        <title>Draft Genome Sequence of Cecembia lonarensis Strain LW9T, Isolated from Lonar Lake, a Haloalkaline Lake in India.</title>
        <authorList>
            <person name="Shivaji S."/>
            <person name="Ara S."/>
            <person name="Singh A."/>
            <person name="Pinnaka A.K."/>
        </authorList>
    </citation>
    <scope>NUCLEOTIDE SEQUENCE [LARGE SCALE GENOMIC DNA]</scope>
    <source>
        <strain evidence="1 2">LW9</strain>
    </source>
</reference>
<evidence type="ECO:0000313" key="2">
    <source>
        <dbReference type="Proteomes" id="UP000004478"/>
    </source>
</evidence>
<evidence type="ECO:0008006" key="3">
    <source>
        <dbReference type="Google" id="ProtNLM"/>
    </source>
</evidence>